<dbReference type="GO" id="GO:0016491">
    <property type="term" value="F:oxidoreductase activity"/>
    <property type="evidence" value="ECO:0007669"/>
    <property type="project" value="UniProtKB-KW"/>
</dbReference>
<proteinExistence type="inferred from homology"/>
<dbReference type="FunFam" id="3.40.50.720:FF:000084">
    <property type="entry name" value="Short-chain dehydrogenase reductase"/>
    <property type="match status" value="1"/>
</dbReference>
<evidence type="ECO:0000256" key="2">
    <source>
        <dbReference type="ARBA" id="ARBA00023002"/>
    </source>
</evidence>
<comment type="similarity">
    <text evidence="1">Belongs to the short-chain dehydrogenases/reductases (SDR) family.</text>
</comment>
<dbReference type="InterPro" id="IPR002347">
    <property type="entry name" value="SDR_fam"/>
</dbReference>
<reference evidence="3 4" key="1">
    <citation type="journal article" date="2010" name="BMC Genomics">
        <title>Genome comparison of the epiphytic bacteria Erwinia billingiae and E. tasmaniensis with the pear pathogen E. pyrifoliae.</title>
        <authorList>
            <person name="Kube M."/>
            <person name="Migdoll A.M."/>
            <person name="Gehring I."/>
            <person name="Heitmann K."/>
            <person name="Mayer Y."/>
            <person name="Kuhl H."/>
            <person name="Knaust F."/>
            <person name="Geider K."/>
            <person name="Reinhardt R."/>
        </authorList>
    </citation>
    <scope>NUCLEOTIDE SEQUENCE [LARGE SCALE GENOMIC DNA]</scope>
    <source>
        <strain evidence="3 4">Eb661</strain>
        <plasmid evidence="3">pEB102</plasmid>
    </source>
</reference>
<evidence type="ECO:0000256" key="1">
    <source>
        <dbReference type="ARBA" id="ARBA00006484"/>
    </source>
</evidence>
<dbReference type="AlphaFoldDB" id="D8MJC4"/>
<accession>D8MJC4</accession>
<dbReference type="SUPFAM" id="SSF51735">
    <property type="entry name" value="NAD(P)-binding Rossmann-fold domains"/>
    <property type="match status" value="1"/>
</dbReference>
<dbReference type="InterPro" id="IPR020904">
    <property type="entry name" value="Sc_DH/Rdtase_CS"/>
</dbReference>
<protein>
    <submittedName>
        <fullName evidence="3">Short-chain dehydrogenase/reductase, SDR family</fullName>
    </submittedName>
</protein>
<dbReference type="PANTHER" id="PTHR24321:SF8">
    <property type="entry name" value="ESTRADIOL 17-BETA-DEHYDROGENASE 8-RELATED"/>
    <property type="match status" value="1"/>
</dbReference>
<dbReference type="PRINTS" id="PR00080">
    <property type="entry name" value="SDRFAMILY"/>
</dbReference>
<sequence>MLSGKVFIVTGAASGMGKATALLLAEQGAAVILADLNQEAGEALQHDITSRGKRAEFIRTNIAAEEDVQRMVDTATGCFGRLDGAFNNAGIEMSFKLLHDITLDEWRKRIDVNLTGTFLCMKYEIAAMLKTGGGSIVNTSSIWGQVGGKGISDYSATKHGVNGLTRCAANDYGVDKIRVNSVMPGTIETPMILERASCVTGFEEVLEVARRRHSVQRFGKPEEIATTVAWLLSDQSSFITGAAIPVDGGYLSN</sequence>
<dbReference type="PROSITE" id="PS00061">
    <property type="entry name" value="ADH_SHORT"/>
    <property type="match status" value="1"/>
</dbReference>
<dbReference type="PRINTS" id="PR00081">
    <property type="entry name" value="GDHRDH"/>
</dbReference>
<organism evidence="4">
    <name type="scientific">Erwinia billingiae (strain Eb661)</name>
    <dbReference type="NCBI Taxonomy" id="634500"/>
    <lineage>
        <taxon>Bacteria</taxon>
        <taxon>Pseudomonadati</taxon>
        <taxon>Pseudomonadota</taxon>
        <taxon>Gammaproteobacteria</taxon>
        <taxon>Enterobacterales</taxon>
        <taxon>Erwiniaceae</taxon>
        <taxon>Erwinia</taxon>
    </lineage>
</organism>
<evidence type="ECO:0000313" key="4">
    <source>
        <dbReference type="Proteomes" id="UP000008793"/>
    </source>
</evidence>
<dbReference type="CDD" id="cd05233">
    <property type="entry name" value="SDR_c"/>
    <property type="match status" value="1"/>
</dbReference>
<dbReference type="eggNOG" id="COG1028">
    <property type="taxonomic scope" value="Bacteria"/>
</dbReference>
<evidence type="ECO:0000313" key="3">
    <source>
        <dbReference type="EMBL" id="CAX53308.1"/>
    </source>
</evidence>
<dbReference type="KEGG" id="ebi:EbC_pEb10200300"/>
<dbReference type="EMBL" id="FP236826">
    <property type="protein sequence ID" value="CAX53308.1"/>
    <property type="molecule type" value="Genomic_DNA"/>
</dbReference>
<dbReference type="Pfam" id="PF13561">
    <property type="entry name" value="adh_short_C2"/>
    <property type="match status" value="1"/>
</dbReference>
<dbReference type="HOGENOM" id="CLU_010194_1_0_6"/>
<gene>
    <name evidence="3" type="ordered locus">EbC_pEb10200300</name>
</gene>
<keyword evidence="3" id="KW-0614">Plasmid</keyword>
<dbReference type="PANTHER" id="PTHR24321">
    <property type="entry name" value="DEHYDROGENASES, SHORT CHAIN"/>
    <property type="match status" value="1"/>
</dbReference>
<dbReference type="Proteomes" id="UP000008793">
    <property type="component" value="Plasmid pEB102"/>
</dbReference>
<geneLocation type="plasmid" evidence="3 4">
    <name>pEB102</name>
</geneLocation>
<keyword evidence="2" id="KW-0560">Oxidoreductase</keyword>
<keyword evidence="4" id="KW-1185">Reference proteome</keyword>
<dbReference type="InterPro" id="IPR036291">
    <property type="entry name" value="NAD(P)-bd_dom_sf"/>
</dbReference>
<dbReference type="NCBIfam" id="NF005559">
    <property type="entry name" value="PRK07231.1"/>
    <property type="match status" value="1"/>
</dbReference>
<dbReference type="Gene3D" id="3.40.50.720">
    <property type="entry name" value="NAD(P)-binding Rossmann-like Domain"/>
    <property type="match status" value="1"/>
</dbReference>
<name>D8MJC4_ERWBE</name>